<protein>
    <submittedName>
        <fullName evidence="4">Periplasmic chaperone for outer membrane proteins Skp</fullName>
    </submittedName>
</protein>
<evidence type="ECO:0000256" key="2">
    <source>
        <dbReference type="SAM" id="MobiDB-lite"/>
    </source>
</evidence>
<accession>A0A1H7LHG3</accession>
<keyword evidence="1" id="KW-0175">Coiled coil</keyword>
<dbReference type="RefSeq" id="WP_093033514.1">
    <property type="nucleotide sequence ID" value="NZ_FOAG01000003.1"/>
</dbReference>
<keyword evidence="5" id="KW-1185">Reference proteome</keyword>
<dbReference type="Gene3D" id="3.30.910.20">
    <property type="entry name" value="Skp domain"/>
    <property type="match status" value="1"/>
</dbReference>
<organism evidence="4 5">
    <name type="scientific">Roseovarius azorensis</name>
    <dbReference type="NCBI Taxonomy" id="1287727"/>
    <lineage>
        <taxon>Bacteria</taxon>
        <taxon>Pseudomonadati</taxon>
        <taxon>Pseudomonadota</taxon>
        <taxon>Alphaproteobacteria</taxon>
        <taxon>Rhodobacterales</taxon>
        <taxon>Roseobacteraceae</taxon>
        <taxon>Roseovarius</taxon>
    </lineage>
</organism>
<evidence type="ECO:0000256" key="1">
    <source>
        <dbReference type="SAM" id="Coils"/>
    </source>
</evidence>
<dbReference type="InterPro" id="IPR024930">
    <property type="entry name" value="Skp_dom_sf"/>
</dbReference>
<evidence type="ECO:0000313" key="4">
    <source>
        <dbReference type="EMBL" id="SEK98381.1"/>
    </source>
</evidence>
<dbReference type="Pfam" id="PF03938">
    <property type="entry name" value="OmpH"/>
    <property type="match status" value="1"/>
</dbReference>
<name>A0A1H7LHG3_9RHOB</name>
<dbReference type="OrthoDB" id="7868372at2"/>
<evidence type="ECO:0000256" key="3">
    <source>
        <dbReference type="SAM" id="SignalP"/>
    </source>
</evidence>
<dbReference type="EMBL" id="FOAG01000003">
    <property type="protein sequence ID" value="SEK98381.1"/>
    <property type="molecule type" value="Genomic_DNA"/>
</dbReference>
<gene>
    <name evidence="4" type="ORF">SAMN05443999_10360</name>
</gene>
<sequence>MRVALALTGLAALLAFGSPTPISAQQMGVVQSDVVVIDPERLLTETLYGQRLQSELQAARDRLIAQNDRVAQDLEAEELALTEKRATIPPDEFREMADAFDQKVEQLRLDAERMARELERRRDMAPIQFMRLIQPILSELLQETEAVVMLDVRSVLLRSEVADVSDLAIARINERIGSGPPLSGAQDVTPDPAEPTVSGD</sequence>
<dbReference type="SUPFAM" id="SSF111384">
    <property type="entry name" value="OmpH-like"/>
    <property type="match status" value="1"/>
</dbReference>
<dbReference type="SMART" id="SM00935">
    <property type="entry name" value="OmpH"/>
    <property type="match status" value="1"/>
</dbReference>
<proteinExistence type="predicted"/>
<evidence type="ECO:0000313" key="5">
    <source>
        <dbReference type="Proteomes" id="UP000199582"/>
    </source>
</evidence>
<dbReference type="InterPro" id="IPR005632">
    <property type="entry name" value="Chaperone_Skp"/>
</dbReference>
<keyword evidence="3" id="KW-0732">Signal</keyword>
<feature type="coiled-coil region" evidence="1">
    <location>
        <begin position="97"/>
        <end position="124"/>
    </location>
</feature>
<feature type="chain" id="PRO_5009299679" evidence="3">
    <location>
        <begin position="25"/>
        <end position="200"/>
    </location>
</feature>
<feature type="region of interest" description="Disordered" evidence="2">
    <location>
        <begin position="176"/>
        <end position="200"/>
    </location>
</feature>
<dbReference type="AlphaFoldDB" id="A0A1H7LHG3"/>
<dbReference type="GO" id="GO:0051082">
    <property type="term" value="F:unfolded protein binding"/>
    <property type="evidence" value="ECO:0007669"/>
    <property type="project" value="InterPro"/>
</dbReference>
<reference evidence="4 5" key="1">
    <citation type="submission" date="2016-10" db="EMBL/GenBank/DDBJ databases">
        <authorList>
            <person name="de Groot N.N."/>
        </authorList>
    </citation>
    <scope>NUCLEOTIDE SEQUENCE [LARGE SCALE GENOMIC DNA]</scope>
    <source>
        <strain evidence="4 5">DSM 100674</strain>
    </source>
</reference>
<dbReference type="STRING" id="1287727.SAMN05443999_10360"/>
<feature type="signal peptide" evidence="3">
    <location>
        <begin position="1"/>
        <end position="24"/>
    </location>
</feature>
<dbReference type="Proteomes" id="UP000199582">
    <property type="component" value="Unassembled WGS sequence"/>
</dbReference>